<dbReference type="InterPro" id="IPR019826">
    <property type="entry name" value="Carboxylesterase_B_AS"/>
</dbReference>
<dbReference type="CDD" id="cd00312">
    <property type="entry name" value="Esterase_lipase"/>
    <property type="match status" value="1"/>
</dbReference>
<keyword evidence="4" id="KW-0732">Signal</keyword>
<evidence type="ECO:0000313" key="6">
    <source>
        <dbReference type="Ensembl" id="ENSCCRP00010016518.1"/>
    </source>
</evidence>
<feature type="chain" id="PRO_5034985649" description="Carboxylic ester hydrolase" evidence="4">
    <location>
        <begin position="19"/>
        <end position="551"/>
    </location>
</feature>
<dbReference type="Gene3D" id="3.40.50.1820">
    <property type="entry name" value="alpha/beta hydrolase"/>
    <property type="match status" value="1"/>
</dbReference>
<dbReference type="InterPro" id="IPR002018">
    <property type="entry name" value="CarbesteraseB"/>
</dbReference>
<evidence type="ECO:0000256" key="1">
    <source>
        <dbReference type="ARBA" id="ARBA00005964"/>
    </source>
</evidence>
<dbReference type="Ensembl" id="ENSCCRT00010017982.1">
    <property type="protein sequence ID" value="ENSCCRP00010016518.1"/>
    <property type="gene ID" value="ENSCCRG00010007069.1"/>
</dbReference>
<evidence type="ECO:0000256" key="2">
    <source>
        <dbReference type="ARBA" id="ARBA00022801"/>
    </source>
</evidence>
<dbReference type="PROSITE" id="PS00122">
    <property type="entry name" value="CARBOXYLESTERASE_B_1"/>
    <property type="match status" value="1"/>
</dbReference>
<accession>A0A8C1IEV1</accession>
<comment type="similarity">
    <text evidence="1 4">Belongs to the type-B carboxylesterase/lipase family.</text>
</comment>
<keyword evidence="3" id="KW-1015">Disulfide bond</keyword>
<dbReference type="EC" id="3.1.1.-" evidence="4"/>
<dbReference type="Pfam" id="PF00135">
    <property type="entry name" value="COesterase"/>
    <property type="match status" value="1"/>
</dbReference>
<organism evidence="6 7">
    <name type="scientific">Cyprinus carpio</name>
    <name type="common">Common carp</name>
    <dbReference type="NCBI Taxonomy" id="7962"/>
    <lineage>
        <taxon>Eukaryota</taxon>
        <taxon>Metazoa</taxon>
        <taxon>Chordata</taxon>
        <taxon>Craniata</taxon>
        <taxon>Vertebrata</taxon>
        <taxon>Euteleostomi</taxon>
        <taxon>Actinopterygii</taxon>
        <taxon>Neopterygii</taxon>
        <taxon>Teleostei</taxon>
        <taxon>Ostariophysi</taxon>
        <taxon>Cypriniformes</taxon>
        <taxon>Cyprinidae</taxon>
        <taxon>Cyprininae</taxon>
        <taxon>Cyprinus</taxon>
    </lineage>
</organism>
<dbReference type="SUPFAM" id="SSF53474">
    <property type="entry name" value="alpha/beta-Hydrolases"/>
    <property type="match status" value="1"/>
</dbReference>
<keyword evidence="7" id="KW-1185">Reference proteome</keyword>
<dbReference type="FunFam" id="3.40.50.1820:FF:000011">
    <property type="entry name" value="Carboxylic ester hydrolase"/>
    <property type="match status" value="1"/>
</dbReference>
<dbReference type="InterPro" id="IPR029058">
    <property type="entry name" value="AB_hydrolase_fold"/>
</dbReference>
<evidence type="ECO:0000256" key="4">
    <source>
        <dbReference type="RuleBase" id="RU361235"/>
    </source>
</evidence>
<protein>
    <recommendedName>
        <fullName evidence="4">Carboxylic ester hydrolase</fullName>
        <ecNumber evidence="4">3.1.1.-</ecNumber>
    </recommendedName>
</protein>
<reference evidence="6" key="1">
    <citation type="submission" date="2025-08" db="UniProtKB">
        <authorList>
            <consortium name="Ensembl"/>
        </authorList>
    </citation>
    <scope>IDENTIFICATION</scope>
</reference>
<dbReference type="AlphaFoldDB" id="A0A8C1IEV1"/>
<feature type="signal peptide" evidence="4">
    <location>
        <begin position="1"/>
        <end position="18"/>
    </location>
</feature>
<reference evidence="6" key="2">
    <citation type="submission" date="2025-09" db="UniProtKB">
        <authorList>
            <consortium name="Ensembl"/>
        </authorList>
    </citation>
    <scope>IDENTIFICATION</scope>
</reference>
<proteinExistence type="inferred from homology"/>
<dbReference type="PROSITE" id="PS00941">
    <property type="entry name" value="CARBOXYLESTERASE_B_2"/>
    <property type="match status" value="1"/>
</dbReference>
<dbReference type="Proteomes" id="UP000694427">
    <property type="component" value="Unplaced"/>
</dbReference>
<dbReference type="InterPro" id="IPR019819">
    <property type="entry name" value="Carboxylesterase_B_CS"/>
</dbReference>
<evidence type="ECO:0000313" key="7">
    <source>
        <dbReference type="Proteomes" id="UP000694427"/>
    </source>
</evidence>
<dbReference type="GO" id="GO:0016787">
    <property type="term" value="F:hydrolase activity"/>
    <property type="evidence" value="ECO:0007669"/>
    <property type="project" value="UniProtKB-KW"/>
</dbReference>
<dbReference type="PANTHER" id="PTHR11559">
    <property type="entry name" value="CARBOXYLESTERASE"/>
    <property type="match status" value="1"/>
</dbReference>
<evidence type="ECO:0000259" key="5">
    <source>
        <dbReference type="Pfam" id="PF00135"/>
    </source>
</evidence>
<dbReference type="InterPro" id="IPR050309">
    <property type="entry name" value="Type-B_Carboxylest/Lipase"/>
</dbReference>
<keyword evidence="2 4" id="KW-0378">Hydrolase</keyword>
<feature type="domain" description="Carboxylesterase type B" evidence="5">
    <location>
        <begin position="27"/>
        <end position="536"/>
    </location>
</feature>
<name>A0A8C1IEV1_CYPCA</name>
<evidence type="ECO:0000256" key="3">
    <source>
        <dbReference type="ARBA" id="ARBA00023157"/>
    </source>
</evidence>
<sequence length="551" mass="61566">MIKEVLLCLCLTLAPVWTASVQTDSGPVVVLKHGSIRGQYMKVKGSEKVVEQYLGIPFAQPPVGPLRLSAPNPVQGWEGIRNSTQHPFLCVQNLDWLSMMLKSMMLDFTPPEVSEDCLYLNVYTPSQRSESDKLPVMVWIHGGSLLMSGACAFDGSPLVAYENIVVVVIQYRLGILGYFSTGDRNAQGNWGFLDQIAALQWVQQNIESFGGDPQSVTIAGESAGGISASFLTLSPMTMGLFQRAIFQSGVANTPSHSIKDPLMFAKMVANVTECDFSSNEVLTKCIKELTEEQLINATKKVGQHFLPGATLDGEFIKAQPEDLLKSKAFRKVPVLVGTTNHEFGWILPQALFSKDWVKGMEKKVVKQMLDIFNKDGTSGVNEIIAEEYLKTAKTPEDVRNAFTEMLGDFFMVIPSIRAASYYRDAGLPVYMYEFQHRPSIYKDLRPSFVKSDHGDELVFVFGACFWDGHIKVEMFTEEENQLCRTIMGYWANFIRTGSPNGPNLVNWPVYDKSNKYMNLGLQQTEGQGLKMDKLRFFTEELPEKLSAIRKA</sequence>